<dbReference type="PROSITE" id="PS00344">
    <property type="entry name" value="GATA_ZN_FINGER_1"/>
    <property type="match status" value="1"/>
</dbReference>
<gene>
    <name evidence="8" type="ORF">SERLA73DRAFT_160841</name>
</gene>
<dbReference type="SMART" id="SM00401">
    <property type="entry name" value="ZnF_GATA"/>
    <property type="match status" value="1"/>
</dbReference>
<dbReference type="eggNOG" id="KOG1601">
    <property type="taxonomic scope" value="Eukaryota"/>
</dbReference>
<evidence type="ECO:0000256" key="1">
    <source>
        <dbReference type="ARBA" id="ARBA00022723"/>
    </source>
</evidence>
<feature type="transmembrane region" description="Helical" evidence="6">
    <location>
        <begin position="109"/>
        <end position="128"/>
    </location>
</feature>
<dbReference type="GO" id="GO:0008270">
    <property type="term" value="F:zinc ion binding"/>
    <property type="evidence" value="ECO:0007669"/>
    <property type="project" value="UniProtKB-KW"/>
</dbReference>
<name>F8PXI0_SERL3</name>
<keyword evidence="9" id="KW-1185">Reference proteome</keyword>
<feature type="domain" description="GATA-type" evidence="7">
    <location>
        <begin position="144"/>
        <end position="198"/>
    </location>
</feature>
<dbReference type="Pfam" id="PF00320">
    <property type="entry name" value="GATA"/>
    <property type="match status" value="1"/>
</dbReference>
<evidence type="ECO:0000259" key="7">
    <source>
        <dbReference type="PROSITE" id="PS50114"/>
    </source>
</evidence>
<dbReference type="Proteomes" id="UP000008063">
    <property type="component" value="Unassembled WGS sequence"/>
</dbReference>
<protein>
    <recommendedName>
        <fullName evidence="7">GATA-type domain-containing protein</fullName>
    </recommendedName>
</protein>
<evidence type="ECO:0000313" key="8">
    <source>
        <dbReference type="EMBL" id="EGN99506.1"/>
    </source>
</evidence>
<dbReference type="InterPro" id="IPR000679">
    <property type="entry name" value="Znf_GATA"/>
</dbReference>
<dbReference type="PROSITE" id="PS50114">
    <property type="entry name" value="GATA_ZN_FINGER_2"/>
    <property type="match status" value="1"/>
</dbReference>
<feature type="compositionally biased region" description="Basic and acidic residues" evidence="5">
    <location>
        <begin position="36"/>
        <end position="48"/>
    </location>
</feature>
<dbReference type="PANTHER" id="PTHR45658">
    <property type="entry name" value="GATA TRANSCRIPTION FACTOR"/>
    <property type="match status" value="1"/>
</dbReference>
<dbReference type="InParanoid" id="F8PXI0"/>
<feature type="compositionally biased region" description="Basic residues" evidence="5">
    <location>
        <begin position="273"/>
        <end position="286"/>
    </location>
</feature>
<keyword evidence="6" id="KW-0472">Membrane</keyword>
<dbReference type="SUPFAM" id="SSF57716">
    <property type="entry name" value="Glucocorticoid receptor-like (DNA-binding domain)"/>
    <property type="match status" value="1"/>
</dbReference>
<feature type="region of interest" description="Disordered" evidence="5">
    <location>
        <begin position="21"/>
        <end position="74"/>
    </location>
</feature>
<proteinExistence type="predicted"/>
<dbReference type="Gene3D" id="3.30.50.10">
    <property type="entry name" value="Erythroid Transcription Factor GATA-1, subunit A"/>
    <property type="match status" value="1"/>
</dbReference>
<reference evidence="9" key="1">
    <citation type="journal article" date="2011" name="Science">
        <title>The plant cell wall-decomposing machinery underlies the functional diversity of forest fungi.</title>
        <authorList>
            <person name="Eastwood D.C."/>
            <person name="Floudas D."/>
            <person name="Binder M."/>
            <person name="Majcherczyk A."/>
            <person name="Schneider P."/>
            <person name="Aerts A."/>
            <person name="Asiegbu F.O."/>
            <person name="Baker S.E."/>
            <person name="Barry K."/>
            <person name="Bendiksby M."/>
            <person name="Blumentritt M."/>
            <person name="Coutinho P.M."/>
            <person name="Cullen D."/>
            <person name="de Vries R.P."/>
            <person name="Gathman A."/>
            <person name="Goodell B."/>
            <person name="Henrissat B."/>
            <person name="Ihrmark K."/>
            <person name="Kauserud H."/>
            <person name="Kohler A."/>
            <person name="LaButti K."/>
            <person name="Lapidus A."/>
            <person name="Lavin J.L."/>
            <person name="Lee Y.-H."/>
            <person name="Lindquist E."/>
            <person name="Lilly W."/>
            <person name="Lucas S."/>
            <person name="Morin E."/>
            <person name="Murat C."/>
            <person name="Oguiza J.A."/>
            <person name="Park J."/>
            <person name="Pisabarro A.G."/>
            <person name="Riley R."/>
            <person name="Rosling A."/>
            <person name="Salamov A."/>
            <person name="Schmidt O."/>
            <person name="Schmutz J."/>
            <person name="Skrede I."/>
            <person name="Stenlid J."/>
            <person name="Wiebenga A."/>
            <person name="Xie X."/>
            <person name="Kuees U."/>
            <person name="Hibbett D.S."/>
            <person name="Hoffmeister D."/>
            <person name="Hoegberg N."/>
            <person name="Martin F."/>
            <person name="Grigoriev I.V."/>
            <person name="Watkinson S.C."/>
        </authorList>
    </citation>
    <scope>NUCLEOTIDE SEQUENCE [LARGE SCALE GENOMIC DNA]</scope>
    <source>
        <strain evidence="9">strain S7.3</strain>
    </source>
</reference>
<dbReference type="STRING" id="936435.F8PXI0"/>
<dbReference type="CDD" id="cd00202">
    <property type="entry name" value="ZnF_GATA"/>
    <property type="match status" value="1"/>
</dbReference>
<organism evidence="9">
    <name type="scientific">Serpula lacrymans var. lacrymans (strain S7.3)</name>
    <name type="common">Dry rot fungus</name>
    <dbReference type="NCBI Taxonomy" id="936435"/>
    <lineage>
        <taxon>Eukaryota</taxon>
        <taxon>Fungi</taxon>
        <taxon>Dikarya</taxon>
        <taxon>Basidiomycota</taxon>
        <taxon>Agaricomycotina</taxon>
        <taxon>Agaricomycetes</taxon>
        <taxon>Agaricomycetidae</taxon>
        <taxon>Boletales</taxon>
        <taxon>Coniophorineae</taxon>
        <taxon>Serpulaceae</taxon>
        <taxon>Serpula</taxon>
    </lineage>
</organism>
<evidence type="ECO:0000256" key="2">
    <source>
        <dbReference type="ARBA" id="ARBA00022771"/>
    </source>
</evidence>
<keyword evidence="3" id="KW-0862">Zinc</keyword>
<dbReference type="HOGENOM" id="CLU_021369_0_0_1"/>
<dbReference type="GO" id="GO:0043565">
    <property type="term" value="F:sequence-specific DNA binding"/>
    <property type="evidence" value="ECO:0007669"/>
    <property type="project" value="InterPro"/>
</dbReference>
<feature type="compositionally biased region" description="Polar residues" evidence="5">
    <location>
        <begin position="25"/>
        <end position="34"/>
    </location>
</feature>
<evidence type="ECO:0000313" key="9">
    <source>
        <dbReference type="Proteomes" id="UP000008063"/>
    </source>
</evidence>
<sequence length="341" mass="36838">MTQHASEVVRLLEEFRRMSLPGAERTSSMESSNHGFVDEQRPPKRPWEDIAGSGTGTEVAGQIEPAEKGQSAAEKDMEIIRTKRATSAAGAAAQTGQPKSKYRKRSVSTYLPLILSYFLLSSSIVLGIDVADTLFSPHWSGQRATPPGKCHSCNIRETPEWRRGPDGARTLCNACGLHYAKLVRKRDKAIGADGQAARIDMETLRASARASELAGDKSRAQNQTNASTTAASTATTEPETKQAMPLSHHQGSFQVIPIGQTNGSSTGNSQPSHQHHQHHASHHHHQQNISPAHDATLPVPPPPPWTVSTPAGANRNYASDQLQHQSFMRTSHSVSSGASPH</sequence>
<evidence type="ECO:0000256" key="4">
    <source>
        <dbReference type="PROSITE-ProRule" id="PRU00094"/>
    </source>
</evidence>
<keyword evidence="1" id="KW-0479">Metal-binding</keyword>
<feature type="compositionally biased region" description="Polar residues" evidence="5">
    <location>
        <begin position="249"/>
        <end position="268"/>
    </location>
</feature>
<keyword evidence="6" id="KW-1133">Transmembrane helix</keyword>
<accession>F8PXI0</accession>
<feature type="region of interest" description="Disordered" evidence="5">
    <location>
        <begin position="210"/>
        <end position="314"/>
    </location>
</feature>
<dbReference type="InterPro" id="IPR013088">
    <property type="entry name" value="Znf_NHR/GATA"/>
</dbReference>
<dbReference type="InterPro" id="IPR051140">
    <property type="entry name" value="GATA_TF"/>
</dbReference>
<dbReference type="AlphaFoldDB" id="F8PXI0"/>
<dbReference type="GO" id="GO:0006355">
    <property type="term" value="P:regulation of DNA-templated transcription"/>
    <property type="evidence" value="ECO:0007669"/>
    <property type="project" value="InterPro"/>
</dbReference>
<dbReference type="OrthoDB" id="2162994at2759"/>
<evidence type="ECO:0000256" key="3">
    <source>
        <dbReference type="ARBA" id="ARBA00022833"/>
    </source>
</evidence>
<evidence type="ECO:0000256" key="5">
    <source>
        <dbReference type="SAM" id="MobiDB-lite"/>
    </source>
</evidence>
<feature type="compositionally biased region" description="Low complexity" evidence="5">
    <location>
        <begin position="220"/>
        <end position="236"/>
    </location>
</feature>
<keyword evidence="6" id="KW-0812">Transmembrane</keyword>
<dbReference type="EMBL" id="GL945480">
    <property type="protein sequence ID" value="EGN99506.1"/>
    <property type="molecule type" value="Genomic_DNA"/>
</dbReference>
<evidence type="ECO:0000256" key="6">
    <source>
        <dbReference type="SAM" id="Phobius"/>
    </source>
</evidence>
<keyword evidence="2 4" id="KW-0863">Zinc-finger</keyword>